<feature type="compositionally biased region" description="Low complexity" evidence="1">
    <location>
        <begin position="398"/>
        <end position="411"/>
    </location>
</feature>
<feature type="compositionally biased region" description="Gly residues" evidence="1">
    <location>
        <begin position="290"/>
        <end position="303"/>
    </location>
</feature>
<feature type="non-terminal residue" evidence="2">
    <location>
        <position position="1"/>
    </location>
</feature>
<feature type="compositionally biased region" description="Basic and acidic residues" evidence="1">
    <location>
        <begin position="147"/>
        <end position="157"/>
    </location>
</feature>
<feature type="non-terminal residue" evidence="2">
    <location>
        <position position="605"/>
    </location>
</feature>
<feature type="compositionally biased region" description="Basic and acidic residues" evidence="1">
    <location>
        <begin position="365"/>
        <end position="379"/>
    </location>
</feature>
<gene>
    <name evidence="2" type="ORF">AVDCRST_MAG68-3048</name>
</gene>
<feature type="compositionally biased region" description="Gly residues" evidence="1">
    <location>
        <begin position="20"/>
        <end position="29"/>
    </location>
</feature>
<organism evidence="2">
    <name type="scientific">uncultured Gemmatimonadota bacterium</name>
    <dbReference type="NCBI Taxonomy" id="203437"/>
    <lineage>
        <taxon>Bacteria</taxon>
        <taxon>Pseudomonadati</taxon>
        <taxon>Gemmatimonadota</taxon>
        <taxon>environmental samples</taxon>
    </lineage>
</organism>
<name>A0A6J4LTX1_9BACT</name>
<feature type="compositionally biased region" description="Low complexity" evidence="1">
    <location>
        <begin position="338"/>
        <end position="352"/>
    </location>
</feature>
<reference evidence="2" key="1">
    <citation type="submission" date="2020-02" db="EMBL/GenBank/DDBJ databases">
        <authorList>
            <person name="Meier V. D."/>
        </authorList>
    </citation>
    <scope>NUCLEOTIDE SEQUENCE</scope>
    <source>
        <strain evidence="2">AVDCRST_MAG68</strain>
    </source>
</reference>
<dbReference type="EC" id="2.7.13.3" evidence="2"/>
<dbReference type="AlphaFoldDB" id="A0A6J4LTX1"/>
<dbReference type="GO" id="GO:0004673">
    <property type="term" value="F:protein histidine kinase activity"/>
    <property type="evidence" value="ECO:0007669"/>
    <property type="project" value="UniProtKB-EC"/>
</dbReference>
<feature type="compositionally biased region" description="Basic and acidic residues" evidence="1">
    <location>
        <begin position="248"/>
        <end position="262"/>
    </location>
</feature>
<proteinExistence type="predicted"/>
<keyword evidence="2" id="KW-0808">Transferase</keyword>
<feature type="compositionally biased region" description="Basic and acidic residues" evidence="1">
    <location>
        <begin position="96"/>
        <end position="114"/>
    </location>
</feature>
<evidence type="ECO:0000313" key="2">
    <source>
        <dbReference type="EMBL" id="CAA9342236.1"/>
    </source>
</evidence>
<feature type="compositionally biased region" description="Basic residues" evidence="1">
    <location>
        <begin position="561"/>
        <end position="589"/>
    </location>
</feature>
<feature type="compositionally biased region" description="Low complexity" evidence="1">
    <location>
        <begin position="208"/>
        <end position="217"/>
    </location>
</feature>
<feature type="region of interest" description="Disordered" evidence="1">
    <location>
        <begin position="1"/>
        <end position="605"/>
    </location>
</feature>
<accession>A0A6J4LTX1</accession>
<feature type="compositionally biased region" description="Basic and acidic residues" evidence="1">
    <location>
        <begin position="590"/>
        <end position="605"/>
    </location>
</feature>
<feature type="compositionally biased region" description="Gly residues" evidence="1">
    <location>
        <begin position="218"/>
        <end position="230"/>
    </location>
</feature>
<feature type="compositionally biased region" description="Low complexity" evidence="1">
    <location>
        <begin position="39"/>
        <end position="54"/>
    </location>
</feature>
<dbReference type="EMBL" id="CADCTW010000145">
    <property type="protein sequence ID" value="CAA9342236.1"/>
    <property type="molecule type" value="Genomic_DNA"/>
</dbReference>
<protein>
    <submittedName>
        <fullName evidence="2">Phosphate regulon sensor protein PhoR (SphS)</fullName>
        <ecNumber evidence="2">2.7.13.3</ecNumber>
    </submittedName>
</protein>
<feature type="compositionally biased region" description="Low complexity" evidence="1">
    <location>
        <begin position="304"/>
        <end position="328"/>
    </location>
</feature>
<sequence>AASCGPEAIPILPGAERGRGGGAHAGGGLHAAVPSHGTALLGPAAGAVPVARPVRQPPRRRPRPGGGLAGRARGPARDHRGAGRQGAGRLGAAARLAHDAAEPRRASGDRERAAGARAGGDGGAVQHLAGQRAAVHGGAGRGRKRDPRGGPHERDARGGGAGAARHLRSGAGVADAERAPLLRLLAGHHPAPPPHRGCRARHGRRRPVAPGQPARQGRAGGARGRAGHAGGRAAAAPAAAGGGARGDAGVDRLHGRGGDRAQRGGAGAARQPRRPPDLRPGGRPPRAFSAGGGEAAGVPGSGAAGAARLAGASRGADAGWAQPAGHRAAPPRRRRGARFPGRVRPAAAGGRAARLRGQRVARAQDPPHRHPRLQRDAAGRRAARPPAPPVRGDGEGQRGPPAAHRGRPAGPVAHRVRRLPRGAGDRVRHGDGARGDRAGARADGPEARPFRDGRAAGVRVRVRGPFGAAPDLLQPDRQRHPLRAGGRAHRGDRALGGHPAGQPGGPARVGAGVRGRQRRGHPFRPPPPHLRALLPRRRRPLARGGGHRPGPGHRQAPGGGARRHRGRREPGGARHHHPLPRPRPRRPRDGRRADRLTQRHGGTEM</sequence>
<evidence type="ECO:0000256" key="1">
    <source>
        <dbReference type="SAM" id="MobiDB-lite"/>
    </source>
</evidence>
<feature type="compositionally biased region" description="Basic and acidic residues" evidence="1">
    <location>
        <begin position="423"/>
        <end position="454"/>
    </location>
</feature>
<feature type="compositionally biased region" description="Basic residues" evidence="1">
    <location>
        <begin position="196"/>
        <end position="207"/>
    </location>
</feature>
<feature type="compositionally biased region" description="Low complexity" evidence="1">
    <location>
        <begin position="455"/>
        <end position="469"/>
    </location>
</feature>